<dbReference type="PANTHER" id="PTHR47534:SF3">
    <property type="entry name" value="ALCOHOL DEHYDROGENASE-LIKE C-TERMINAL DOMAIN-CONTAINING PROTEIN"/>
    <property type="match status" value="1"/>
</dbReference>
<name>A0AAN6XYP1_9PEZI</name>
<dbReference type="Gene3D" id="3.40.50.720">
    <property type="entry name" value="NAD(P)-binding Rossmann-like Domain"/>
    <property type="match status" value="1"/>
</dbReference>
<reference evidence="3" key="1">
    <citation type="journal article" date="2023" name="Mol. Phylogenet. Evol.">
        <title>Genome-scale phylogeny and comparative genomics of the fungal order Sordariales.</title>
        <authorList>
            <person name="Hensen N."/>
            <person name="Bonometti L."/>
            <person name="Westerberg I."/>
            <person name="Brannstrom I.O."/>
            <person name="Guillou S."/>
            <person name="Cros-Aarteil S."/>
            <person name="Calhoun S."/>
            <person name="Haridas S."/>
            <person name="Kuo A."/>
            <person name="Mondo S."/>
            <person name="Pangilinan J."/>
            <person name="Riley R."/>
            <person name="LaButti K."/>
            <person name="Andreopoulos B."/>
            <person name="Lipzen A."/>
            <person name="Chen C."/>
            <person name="Yan M."/>
            <person name="Daum C."/>
            <person name="Ng V."/>
            <person name="Clum A."/>
            <person name="Steindorff A."/>
            <person name="Ohm R.A."/>
            <person name="Martin F."/>
            <person name="Silar P."/>
            <person name="Natvig D.O."/>
            <person name="Lalanne C."/>
            <person name="Gautier V."/>
            <person name="Ament-Velasquez S.L."/>
            <person name="Kruys A."/>
            <person name="Hutchinson M.I."/>
            <person name="Powell A.J."/>
            <person name="Barry K."/>
            <person name="Miller A.N."/>
            <person name="Grigoriev I.V."/>
            <person name="Debuchy R."/>
            <person name="Gladieux P."/>
            <person name="Hiltunen Thoren M."/>
            <person name="Johannesson H."/>
        </authorList>
    </citation>
    <scope>NUCLEOTIDE SEQUENCE</scope>
    <source>
        <strain evidence="3">PSN293</strain>
    </source>
</reference>
<dbReference type="AlphaFoldDB" id="A0AAN6XYP1"/>
<evidence type="ECO:0000256" key="1">
    <source>
        <dbReference type="ARBA" id="ARBA00023002"/>
    </source>
</evidence>
<keyword evidence="4" id="KW-1185">Reference proteome</keyword>
<comment type="caution">
    <text evidence="3">The sequence shown here is derived from an EMBL/GenBank/DDBJ whole genome shotgun (WGS) entry which is preliminary data.</text>
</comment>
<keyword evidence="2" id="KW-1133">Transmembrane helix</keyword>
<keyword evidence="2" id="KW-0472">Membrane</keyword>
<accession>A0AAN6XYP1</accession>
<protein>
    <recommendedName>
        <fullName evidence="5">NAD(P)-binding protein</fullName>
    </recommendedName>
</protein>
<evidence type="ECO:0000313" key="3">
    <source>
        <dbReference type="EMBL" id="KAK4209129.1"/>
    </source>
</evidence>
<keyword evidence="1" id="KW-0560">Oxidoreductase</keyword>
<proteinExistence type="predicted"/>
<feature type="transmembrane region" description="Helical" evidence="2">
    <location>
        <begin position="336"/>
        <end position="356"/>
    </location>
</feature>
<evidence type="ECO:0000313" key="4">
    <source>
        <dbReference type="Proteomes" id="UP001301769"/>
    </source>
</evidence>
<sequence length="362" mass="40212">MTNTPSITFSNQQFAHEKHEGLVCVFMGATSGIGLATLGRLVTIVRSSTFYVLGRNPERYATELGDLRKMAPTCSIIFIEAQVALISSVDTACDHIKSSEGKVDIVCMSPGGMPFQGAVYTAEGLETSFAVSYYSRPRLVSNLLPLLCRSPSPRVLSILNGTKEKRIREDDVGLQNSWSIISLVNHSTLLTSLAFDHLAATAPGAREITFIHATPGFVNTGTARTRYPSRQKDGWLKWLLLTICQNVSGCIIVYFGMSIKEAGERQAYYLTCDQYTSGSWRTNKHNDLQPDSAALKDYKQRGWAEKAWEHTLVAWDRALATGGAVTRRDILLRQKLYFVLFVLANDLVHFLFSPVFPLQFLV</sequence>
<dbReference type="Proteomes" id="UP001301769">
    <property type="component" value="Unassembled WGS sequence"/>
</dbReference>
<dbReference type="GO" id="GO:0016491">
    <property type="term" value="F:oxidoreductase activity"/>
    <property type="evidence" value="ECO:0007669"/>
    <property type="project" value="UniProtKB-KW"/>
</dbReference>
<dbReference type="EMBL" id="MU858215">
    <property type="protein sequence ID" value="KAK4209129.1"/>
    <property type="molecule type" value="Genomic_DNA"/>
</dbReference>
<evidence type="ECO:0000256" key="2">
    <source>
        <dbReference type="SAM" id="Phobius"/>
    </source>
</evidence>
<dbReference type="PANTHER" id="PTHR47534">
    <property type="entry name" value="YALI0E05731P"/>
    <property type="match status" value="1"/>
</dbReference>
<dbReference type="SUPFAM" id="SSF51735">
    <property type="entry name" value="NAD(P)-binding Rossmann-fold domains"/>
    <property type="match status" value="1"/>
</dbReference>
<evidence type="ECO:0008006" key="5">
    <source>
        <dbReference type="Google" id="ProtNLM"/>
    </source>
</evidence>
<gene>
    <name evidence="3" type="ORF">QBC37DRAFT_295171</name>
</gene>
<keyword evidence="2" id="KW-0812">Transmembrane</keyword>
<dbReference type="InterPro" id="IPR052228">
    <property type="entry name" value="Sec_Metab_Biosynth_Oxidored"/>
</dbReference>
<feature type="transmembrane region" description="Helical" evidence="2">
    <location>
        <begin position="235"/>
        <end position="256"/>
    </location>
</feature>
<dbReference type="InterPro" id="IPR036291">
    <property type="entry name" value="NAD(P)-bd_dom_sf"/>
</dbReference>
<organism evidence="3 4">
    <name type="scientific">Rhypophila decipiens</name>
    <dbReference type="NCBI Taxonomy" id="261697"/>
    <lineage>
        <taxon>Eukaryota</taxon>
        <taxon>Fungi</taxon>
        <taxon>Dikarya</taxon>
        <taxon>Ascomycota</taxon>
        <taxon>Pezizomycotina</taxon>
        <taxon>Sordariomycetes</taxon>
        <taxon>Sordariomycetidae</taxon>
        <taxon>Sordariales</taxon>
        <taxon>Naviculisporaceae</taxon>
        <taxon>Rhypophila</taxon>
    </lineage>
</organism>
<reference evidence="3" key="2">
    <citation type="submission" date="2023-05" db="EMBL/GenBank/DDBJ databases">
        <authorList>
            <consortium name="Lawrence Berkeley National Laboratory"/>
            <person name="Steindorff A."/>
            <person name="Hensen N."/>
            <person name="Bonometti L."/>
            <person name="Westerberg I."/>
            <person name="Brannstrom I.O."/>
            <person name="Guillou S."/>
            <person name="Cros-Aarteil S."/>
            <person name="Calhoun S."/>
            <person name="Haridas S."/>
            <person name="Kuo A."/>
            <person name="Mondo S."/>
            <person name="Pangilinan J."/>
            <person name="Riley R."/>
            <person name="Labutti K."/>
            <person name="Andreopoulos B."/>
            <person name="Lipzen A."/>
            <person name="Chen C."/>
            <person name="Yanf M."/>
            <person name="Daum C."/>
            <person name="Ng V."/>
            <person name="Clum A."/>
            <person name="Ohm R."/>
            <person name="Martin F."/>
            <person name="Silar P."/>
            <person name="Natvig D."/>
            <person name="Lalanne C."/>
            <person name="Gautier V."/>
            <person name="Ament-Velasquez S.L."/>
            <person name="Kruys A."/>
            <person name="Hutchinson M.I."/>
            <person name="Powell A.J."/>
            <person name="Barry K."/>
            <person name="Miller A.N."/>
            <person name="Grigoriev I.V."/>
            <person name="Debuchy R."/>
            <person name="Gladieux P."/>
            <person name="Thoren M.H."/>
            <person name="Johannesson H."/>
        </authorList>
    </citation>
    <scope>NUCLEOTIDE SEQUENCE</scope>
    <source>
        <strain evidence="3">PSN293</strain>
    </source>
</reference>